<feature type="domain" description="PAS" evidence="2">
    <location>
        <begin position="350"/>
        <end position="392"/>
    </location>
</feature>
<gene>
    <name evidence="7" type="ORF">DO021_20365</name>
    <name evidence="6" type="ORF">EYB58_16805</name>
</gene>
<evidence type="ECO:0000313" key="9">
    <source>
        <dbReference type="Proteomes" id="UP000293902"/>
    </source>
</evidence>
<keyword evidence="1" id="KW-0472">Membrane</keyword>
<dbReference type="Gene3D" id="3.30.70.270">
    <property type="match status" value="1"/>
</dbReference>
<dbReference type="InterPro" id="IPR035965">
    <property type="entry name" value="PAS-like_dom_sf"/>
</dbReference>
<feature type="domain" description="HAMP" evidence="4">
    <location>
        <begin position="299"/>
        <end position="352"/>
    </location>
</feature>
<dbReference type="Pfam" id="PF00990">
    <property type="entry name" value="GGDEF"/>
    <property type="match status" value="1"/>
</dbReference>
<reference evidence="6 9" key="2">
    <citation type="submission" date="2019-02" db="EMBL/GenBank/DDBJ databases">
        <title>Complete genome sequence of Desulfobacter hydrogenophilus AcRS1.</title>
        <authorList>
            <person name="Marietou A."/>
            <person name="Lund M.B."/>
            <person name="Marshall I.P.G."/>
            <person name="Schreiber L."/>
            <person name="Jorgensen B."/>
        </authorList>
    </citation>
    <scope>NUCLEOTIDE SEQUENCE [LARGE SCALE GENOMIC DNA]</scope>
    <source>
        <strain evidence="6 9">AcRS1</strain>
    </source>
</reference>
<dbReference type="PANTHER" id="PTHR46663">
    <property type="entry name" value="DIGUANYLATE CYCLASE DGCT-RELATED"/>
    <property type="match status" value="1"/>
</dbReference>
<dbReference type="PROSITE" id="PS50112">
    <property type="entry name" value="PAS"/>
    <property type="match status" value="1"/>
</dbReference>
<dbReference type="InterPro" id="IPR043128">
    <property type="entry name" value="Rev_trsase/Diguanyl_cyclase"/>
</dbReference>
<keyword evidence="9" id="KW-1185">Reference proteome</keyword>
<evidence type="ECO:0000313" key="7">
    <source>
        <dbReference type="EMBL" id="RAM00203.1"/>
    </source>
</evidence>
<evidence type="ECO:0000256" key="1">
    <source>
        <dbReference type="SAM" id="Phobius"/>
    </source>
</evidence>
<dbReference type="SMART" id="SM00267">
    <property type="entry name" value="GGDEF"/>
    <property type="match status" value="1"/>
</dbReference>
<sequence>MGLRKKTLITISTTFILMVLIIYSITSEILLGGYAKLEKENILLSMDQAIKIIDNELVHLQSIVGEWAACNDTYFFVQHKNQKYIDDNLMDSTLANLHVNFLLFINTAGEIVYCKYFNPETGRGETCPESIKKYLSFDGSFLLRNKSKKEALAGLAILPENPSFLASAPILTSQRKGPVMGTLIAGRYLNAPEIKRLASLLNLSVAFERLDGPSLSERFKKAKQSLTLENKVAIILLDKNTIGAYSLLTDLTGTPILMLGIDKERRIYFQGKSNMRYLIYSLLITGLVFIITTFIFLEITVLSRMIRLNSDVKEITSTGNLSAKTKTTGKDELSDLSTQINLILESVRVSTERDRAILESIEDAYFEVDLAGTITFHNDALSKIFNYDKEALGKVNYRQLLDESAAEKAFNTFQHLYKTGIPVSSMETEFELENGQKTYLESSVSLIKDNKGKTIGFRGISKNVTEQKKSSKRLLYMAYHDSLTGLLNRKAFHEDLEKELLYADRYKQQRVVMYLDLDKFKKVNDTFGHHAGDHLLKEFAQRVKKVLRDTDLVYRLGGDEFAIILTSPQDPTPDIIAQRILDVMVPPFYLKSQTIDFVTTSIGISFYPSDSTDAETLLQCADKAMYEAKKDRNKYVIFQDSKS</sequence>
<accession>A0A328FAU3</accession>
<dbReference type="InterPro" id="IPR029787">
    <property type="entry name" value="Nucleotide_cyclase"/>
</dbReference>
<dbReference type="PROSITE" id="PS50885">
    <property type="entry name" value="HAMP"/>
    <property type="match status" value="1"/>
</dbReference>
<evidence type="ECO:0000259" key="5">
    <source>
        <dbReference type="PROSITE" id="PS50887"/>
    </source>
</evidence>
<dbReference type="NCBIfam" id="TIGR00254">
    <property type="entry name" value="GGDEF"/>
    <property type="match status" value="1"/>
</dbReference>
<reference evidence="7 8" key="1">
    <citation type="submission" date="2018-06" db="EMBL/GenBank/DDBJ databases">
        <title>Complete Genome Sequence of Desulfobacter hydrogenophilus (DSM3380).</title>
        <authorList>
            <person name="Marietou A."/>
            <person name="Schreiber L."/>
            <person name="Marshall I."/>
            <person name="Jorgensen B."/>
        </authorList>
    </citation>
    <scope>NUCLEOTIDE SEQUENCE [LARGE SCALE GENOMIC DNA]</scope>
    <source>
        <strain evidence="7 8">DSM 3380</strain>
    </source>
</reference>
<dbReference type="GO" id="GO:0016020">
    <property type="term" value="C:membrane"/>
    <property type="evidence" value="ECO:0007669"/>
    <property type="project" value="InterPro"/>
</dbReference>
<evidence type="ECO:0000259" key="2">
    <source>
        <dbReference type="PROSITE" id="PS50112"/>
    </source>
</evidence>
<proteinExistence type="predicted"/>
<dbReference type="PROSITE" id="PS50113">
    <property type="entry name" value="PAC"/>
    <property type="match status" value="1"/>
</dbReference>
<evidence type="ECO:0000259" key="4">
    <source>
        <dbReference type="PROSITE" id="PS50885"/>
    </source>
</evidence>
<dbReference type="NCBIfam" id="TIGR00229">
    <property type="entry name" value="sensory_box"/>
    <property type="match status" value="1"/>
</dbReference>
<dbReference type="CDD" id="cd01949">
    <property type="entry name" value="GGDEF"/>
    <property type="match status" value="1"/>
</dbReference>
<dbReference type="InterPro" id="IPR052163">
    <property type="entry name" value="DGC-Regulatory_Protein"/>
</dbReference>
<organism evidence="7 8">
    <name type="scientific">Desulfobacter hydrogenophilus</name>
    <dbReference type="NCBI Taxonomy" id="2291"/>
    <lineage>
        <taxon>Bacteria</taxon>
        <taxon>Pseudomonadati</taxon>
        <taxon>Thermodesulfobacteriota</taxon>
        <taxon>Desulfobacteria</taxon>
        <taxon>Desulfobacterales</taxon>
        <taxon>Desulfobacteraceae</taxon>
        <taxon>Desulfobacter</taxon>
    </lineage>
</organism>
<dbReference type="SUPFAM" id="SSF55073">
    <property type="entry name" value="Nucleotide cyclase"/>
    <property type="match status" value="1"/>
</dbReference>
<dbReference type="GO" id="GO:0003824">
    <property type="term" value="F:catalytic activity"/>
    <property type="evidence" value="ECO:0007669"/>
    <property type="project" value="UniProtKB-ARBA"/>
</dbReference>
<evidence type="ECO:0000313" key="8">
    <source>
        <dbReference type="Proteomes" id="UP000248798"/>
    </source>
</evidence>
<dbReference type="EMBL" id="CP036313">
    <property type="protein sequence ID" value="QBH14438.1"/>
    <property type="molecule type" value="Genomic_DNA"/>
</dbReference>
<dbReference type="SMART" id="SM00091">
    <property type="entry name" value="PAS"/>
    <property type="match status" value="1"/>
</dbReference>
<dbReference type="InterPro" id="IPR000160">
    <property type="entry name" value="GGDEF_dom"/>
</dbReference>
<dbReference type="AlphaFoldDB" id="A0A328FAU3"/>
<dbReference type="Proteomes" id="UP000293902">
    <property type="component" value="Chromosome"/>
</dbReference>
<dbReference type="PANTHER" id="PTHR46663:SF4">
    <property type="entry name" value="DIGUANYLATE CYCLASE DGCT-RELATED"/>
    <property type="match status" value="1"/>
</dbReference>
<feature type="domain" description="GGDEF" evidence="5">
    <location>
        <begin position="508"/>
        <end position="640"/>
    </location>
</feature>
<dbReference type="GO" id="GO:0007165">
    <property type="term" value="P:signal transduction"/>
    <property type="evidence" value="ECO:0007669"/>
    <property type="project" value="InterPro"/>
</dbReference>
<feature type="domain" description="PAC" evidence="3">
    <location>
        <begin position="424"/>
        <end position="476"/>
    </location>
</feature>
<dbReference type="FunFam" id="3.30.70.270:FF:000001">
    <property type="entry name" value="Diguanylate cyclase domain protein"/>
    <property type="match status" value="1"/>
</dbReference>
<dbReference type="InterPro" id="IPR000700">
    <property type="entry name" value="PAS-assoc_C"/>
</dbReference>
<dbReference type="Gene3D" id="6.10.340.10">
    <property type="match status" value="1"/>
</dbReference>
<dbReference type="OrthoDB" id="9759607at2"/>
<protein>
    <submittedName>
        <fullName evidence="6">Diguanylate cyclase</fullName>
    </submittedName>
</protein>
<dbReference type="CDD" id="cd00130">
    <property type="entry name" value="PAS"/>
    <property type="match status" value="1"/>
</dbReference>
<dbReference type="SUPFAM" id="SSF55785">
    <property type="entry name" value="PYP-like sensor domain (PAS domain)"/>
    <property type="match status" value="1"/>
</dbReference>
<name>A0A328FAU3_9BACT</name>
<dbReference type="Pfam" id="PF05228">
    <property type="entry name" value="CHASE4"/>
    <property type="match status" value="1"/>
</dbReference>
<feature type="transmembrane region" description="Helical" evidence="1">
    <location>
        <begin position="7"/>
        <end position="26"/>
    </location>
</feature>
<keyword evidence="1" id="KW-0812">Transmembrane</keyword>
<feature type="transmembrane region" description="Helical" evidence="1">
    <location>
        <begin position="277"/>
        <end position="297"/>
    </location>
</feature>
<keyword evidence="1" id="KW-1133">Transmembrane helix</keyword>
<dbReference type="Proteomes" id="UP000248798">
    <property type="component" value="Unassembled WGS sequence"/>
</dbReference>
<dbReference type="EMBL" id="QLNI01000058">
    <property type="protein sequence ID" value="RAM00203.1"/>
    <property type="molecule type" value="Genomic_DNA"/>
</dbReference>
<evidence type="ECO:0000259" key="3">
    <source>
        <dbReference type="PROSITE" id="PS50113"/>
    </source>
</evidence>
<dbReference type="InterPro" id="IPR003660">
    <property type="entry name" value="HAMP_dom"/>
</dbReference>
<dbReference type="InterPro" id="IPR007892">
    <property type="entry name" value="CHASE4"/>
</dbReference>
<dbReference type="Pfam" id="PF13426">
    <property type="entry name" value="PAS_9"/>
    <property type="match status" value="1"/>
</dbReference>
<dbReference type="PROSITE" id="PS50887">
    <property type="entry name" value="GGDEF"/>
    <property type="match status" value="1"/>
</dbReference>
<dbReference type="Gene3D" id="3.30.450.20">
    <property type="entry name" value="PAS domain"/>
    <property type="match status" value="1"/>
</dbReference>
<dbReference type="InterPro" id="IPR000014">
    <property type="entry name" value="PAS"/>
</dbReference>
<evidence type="ECO:0000313" key="6">
    <source>
        <dbReference type="EMBL" id="QBH14438.1"/>
    </source>
</evidence>